<dbReference type="EMBL" id="JAFMOW010000053">
    <property type="protein sequence ID" value="MBU9854573.1"/>
    <property type="molecule type" value="Genomic_DNA"/>
</dbReference>
<proteinExistence type="predicted"/>
<keyword evidence="2" id="KW-1185">Reference proteome</keyword>
<evidence type="ECO:0000313" key="2">
    <source>
        <dbReference type="Proteomes" id="UP000734343"/>
    </source>
</evidence>
<organism evidence="1 2">
    <name type="scientific">Rahnella bonaserana</name>
    <dbReference type="NCBI Taxonomy" id="2816248"/>
    <lineage>
        <taxon>Bacteria</taxon>
        <taxon>Pseudomonadati</taxon>
        <taxon>Pseudomonadota</taxon>
        <taxon>Gammaproteobacteria</taxon>
        <taxon>Enterobacterales</taxon>
        <taxon>Yersiniaceae</taxon>
        <taxon>Rahnella</taxon>
    </lineage>
</organism>
<gene>
    <name evidence="1" type="ORF">J1778_04655</name>
</gene>
<sequence>MKGIAPFKSPFYWLTARLLFEIANISVSQVRMPRTDGLKRIEKVSVSQVRGSLNALRRNRPKGESAFPLLDFPSLFQHALRSLAMFQVSLRKAGNLAALRFLLSVFEPLVSKPLRSARFLKRPQDSKFKSRMVLSFRNVDWRSQKWHRMNGSRPMARSLKFGNRVAMTFCATH</sequence>
<comment type="caution">
    <text evidence="1">The sequence shown here is derived from an EMBL/GenBank/DDBJ whole genome shotgun (WGS) entry which is preliminary data.</text>
</comment>
<evidence type="ECO:0000313" key="1">
    <source>
        <dbReference type="EMBL" id="MBU9854573.1"/>
    </source>
</evidence>
<dbReference type="RefSeq" id="WP_217172198.1">
    <property type="nucleotide sequence ID" value="NZ_JAFMOW010000053.1"/>
</dbReference>
<dbReference type="Proteomes" id="UP000734343">
    <property type="component" value="Unassembled WGS sequence"/>
</dbReference>
<accession>A0ABS6LSF4</accession>
<protein>
    <submittedName>
        <fullName evidence="1">Uncharacterized protein</fullName>
    </submittedName>
</protein>
<name>A0ABS6LSF4_9GAMM</name>
<reference evidence="1 2" key="1">
    <citation type="submission" date="2021-03" db="EMBL/GenBank/DDBJ databases">
        <title>Five novel Rahnella species.</title>
        <authorList>
            <person name="Brady C."/>
            <person name="Asselin J."/>
            <person name="Beer S."/>
            <person name="Bruberg M.B."/>
            <person name="Crampton B."/>
            <person name="Venter S."/>
            <person name="Arnold D."/>
            <person name="Denman S."/>
        </authorList>
    </citation>
    <scope>NUCLEOTIDE SEQUENCE [LARGE SCALE GENOMIC DNA]</scope>
    <source>
        <strain evidence="1 2">H11b</strain>
    </source>
</reference>